<comment type="caution">
    <text evidence="2">The sequence shown here is derived from an EMBL/GenBank/DDBJ whole genome shotgun (WGS) entry which is preliminary data.</text>
</comment>
<feature type="compositionally biased region" description="Acidic residues" evidence="1">
    <location>
        <begin position="217"/>
        <end position="252"/>
    </location>
</feature>
<sequence length="346" mass="38970">MSTAVPRDMNPGGGDRDREPDDKRRREDAGSGKGKEKAGMAGSHEQPRCTNCITHNRHCLSSLRDRGRVCEPCRLTKKRCDRPEKIAEMEGELRVAQEAALSKRARAESGEMERREREASGSRRRAAMASEPGPNAGPSYQHLEERVHTLETLFKELLAARSERLEVSLASFERTLVGRGNRVDEQVRRVRRGLDKVGEWGKSVDGVGPFPVAGTVNDEEQEQEQEAEAEAEDEDEQEEADDEQEEEDEEEEEAKKSDSSEESSSEEKRVENPRATTPEVSEEEEEAVRRDVGEPDSDDEKMEVDRQVKEPDDVDMEVNADSGGTTQVLRRFYNHYSGSSSEENYV</sequence>
<reference evidence="2" key="1">
    <citation type="journal article" date="2021" name="New Phytol.">
        <title>Evolutionary innovations through gain and loss of genes in the ectomycorrhizal Boletales.</title>
        <authorList>
            <person name="Wu G."/>
            <person name="Miyauchi S."/>
            <person name="Morin E."/>
            <person name="Kuo A."/>
            <person name="Drula E."/>
            <person name="Varga T."/>
            <person name="Kohler A."/>
            <person name="Feng B."/>
            <person name="Cao Y."/>
            <person name="Lipzen A."/>
            <person name="Daum C."/>
            <person name="Hundley H."/>
            <person name="Pangilinan J."/>
            <person name="Johnson J."/>
            <person name="Barry K."/>
            <person name="LaButti K."/>
            <person name="Ng V."/>
            <person name="Ahrendt S."/>
            <person name="Min B."/>
            <person name="Choi I.G."/>
            <person name="Park H."/>
            <person name="Plett J.M."/>
            <person name="Magnuson J."/>
            <person name="Spatafora J.W."/>
            <person name="Nagy L.G."/>
            <person name="Henrissat B."/>
            <person name="Grigoriev I.V."/>
            <person name="Yang Z.L."/>
            <person name="Xu J."/>
            <person name="Martin F.M."/>
        </authorList>
    </citation>
    <scope>NUCLEOTIDE SEQUENCE</scope>
    <source>
        <strain evidence="2">KKN 215</strain>
    </source>
</reference>
<organism evidence="2 3">
    <name type="scientific">Cristinia sonorae</name>
    <dbReference type="NCBI Taxonomy" id="1940300"/>
    <lineage>
        <taxon>Eukaryota</taxon>
        <taxon>Fungi</taxon>
        <taxon>Dikarya</taxon>
        <taxon>Basidiomycota</taxon>
        <taxon>Agaricomycotina</taxon>
        <taxon>Agaricomycetes</taxon>
        <taxon>Agaricomycetidae</taxon>
        <taxon>Agaricales</taxon>
        <taxon>Pleurotineae</taxon>
        <taxon>Stephanosporaceae</taxon>
        <taxon>Cristinia</taxon>
    </lineage>
</organism>
<name>A0A8K0UHU2_9AGAR</name>
<dbReference type="EMBL" id="JAEVFJ010000032">
    <property type="protein sequence ID" value="KAH8092556.1"/>
    <property type="molecule type" value="Genomic_DNA"/>
</dbReference>
<feature type="region of interest" description="Disordered" evidence="1">
    <location>
        <begin position="101"/>
        <end position="144"/>
    </location>
</feature>
<feature type="compositionally biased region" description="Basic and acidic residues" evidence="1">
    <location>
        <begin position="14"/>
        <end position="38"/>
    </location>
</feature>
<accession>A0A8K0UHU2</accession>
<proteinExistence type="predicted"/>
<evidence type="ECO:0000313" key="2">
    <source>
        <dbReference type="EMBL" id="KAH8092556.1"/>
    </source>
</evidence>
<evidence type="ECO:0000256" key="1">
    <source>
        <dbReference type="SAM" id="MobiDB-lite"/>
    </source>
</evidence>
<evidence type="ECO:0000313" key="3">
    <source>
        <dbReference type="Proteomes" id="UP000813824"/>
    </source>
</evidence>
<dbReference type="AlphaFoldDB" id="A0A8K0UHU2"/>
<feature type="region of interest" description="Disordered" evidence="1">
    <location>
        <begin position="199"/>
        <end position="325"/>
    </location>
</feature>
<dbReference type="Proteomes" id="UP000813824">
    <property type="component" value="Unassembled WGS sequence"/>
</dbReference>
<feature type="compositionally biased region" description="Basic and acidic residues" evidence="1">
    <location>
        <begin position="105"/>
        <end position="121"/>
    </location>
</feature>
<feature type="region of interest" description="Disordered" evidence="1">
    <location>
        <begin position="1"/>
        <end position="53"/>
    </location>
</feature>
<feature type="compositionally biased region" description="Basic and acidic residues" evidence="1">
    <location>
        <begin position="253"/>
        <end position="272"/>
    </location>
</feature>
<gene>
    <name evidence="2" type="ORF">BXZ70DRAFT_909543</name>
</gene>
<keyword evidence="3" id="KW-1185">Reference proteome</keyword>
<protein>
    <submittedName>
        <fullName evidence="2">Uncharacterized protein</fullName>
    </submittedName>
</protein>